<name>A0A382AHB6_9ZZZZ</name>
<dbReference type="EMBL" id="UINC01025417">
    <property type="protein sequence ID" value="SVB00960.1"/>
    <property type="molecule type" value="Genomic_DNA"/>
</dbReference>
<reference evidence="3" key="1">
    <citation type="submission" date="2018-05" db="EMBL/GenBank/DDBJ databases">
        <authorList>
            <person name="Lanie J.A."/>
            <person name="Ng W.-L."/>
            <person name="Kazmierczak K.M."/>
            <person name="Andrzejewski T.M."/>
            <person name="Davidsen T.M."/>
            <person name="Wayne K.J."/>
            <person name="Tettelin H."/>
            <person name="Glass J.I."/>
            <person name="Rusch D."/>
            <person name="Podicherti R."/>
            <person name="Tsui H.-C.T."/>
            <person name="Winkler M.E."/>
        </authorList>
    </citation>
    <scope>NUCLEOTIDE SEQUENCE</scope>
</reference>
<dbReference type="PANTHER" id="PTHR47572">
    <property type="entry name" value="LIPOPROTEIN-RELATED"/>
    <property type="match status" value="1"/>
</dbReference>
<dbReference type="AlphaFoldDB" id="A0A382AHB6"/>
<dbReference type="SUPFAM" id="SSF63829">
    <property type="entry name" value="Calcium-dependent phosphotriesterase"/>
    <property type="match status" value="1"/>
</dbReference>
<evidence type="ECO:0000256" key="1">
    <source>
        <dbReference type="ARBA" id="ARBA00022801"/>
    </source>
</evidence>
<dbReference type="Pfam" id="PF08450">
    <property type="entry name" value="SGL"/>
    <property type="match status" value="1"/>
</dbReference>
<protein>
    <recommendedName>
        <fullName evidence="2">SMP-30/Gluconolactonase/LRE-like region domain-containing protein</fullName>
    </recommendedName>
</protein>
<accession>A0A382AHB6</accession>
<sequence>MSKNTEVLIDGLTFTEGPRWHEGKLYFSDFFTHRVLAVDIEGHLETIVETPYQPSGLGWLPDGSMLIVSMNDQKLLCFADGELTEAADLSNLANHYCNDMVVDKKGYAYVGNFGFNLHAGEAIKPTNLILIRPGEEPCEVAENVFFPNGTVITPDDKTLILGETFASCLTAFDINEDGTLSNRRVWADLRTIEEGYSPVPDGICLDAEGAIWVASPSTNDVIRVQEGGALLDKVEVDRGAFACMLGGESGSTLFISTANDSQEETCLKEKSARIEIIEVDVPRAGLP</sequence>
<dbReference type="Gene3D" id="2.120.10.30">
    <property type="entry name" value="TolB, C-terminal domain"/>
    <property type="match status" value="1"/>
</dbReference>
<dbReference type="PANTHER" id="PTHR47572:SF4">
    <property type="entry name" value="LACTONASE DRP35"/>
    <property type="match status" value="1"/>
</dbReference>
<evidence type="ECO:0000259" key="2">
    <source>
        <dbReference type="Pfam" id="PF08450"/>
    </source>
</evidence>
<dbReference type="GO" id="GO:0016787">
    <property type="term" value="F:hydrolase activity"/>
    <property type="evidence" value="ECO:0007669"/>
    <property type="project" value="UniProtKB-KW"/>
</dbReference>
<evidence type="ECO:0000313" key="3">
    <source>
        <dbReference type="EMBL" id="SVB00960.1"/>
    </source>
</evidence>
<gene>
    <name evidence="3" type="ORF">METZ01_LOCUS153814</name>
</gene>
<dbReference type="InterPro" id="IPR013658">
    <property type="entry name" value="SGL"/>
</dbReference>
<organism evidence="3">
    <name type="scientific">marine metagenome</name>
    <dbReference type="NCBI Taxonomy" id="408172"/>
    <lineage>
        <taxon>unclassified sequences</taxon>
        <taxon>metagenomes</taxon>
        <taxon>ecological metagenomes</taxon>
    </lineage>
</organism>
<feature type="domain" description="SMP-30/Gluconolactonase/LRE-like region" evidence="2">
    <location>
        <begin position="14"/>
        <end position="259"/>
    </location>
</feature>
<dbReference type="InterPro" id="IPR051262">
    <property type="entry name" value="SMP-30/CGR1_Lactonase"/>
</dbReference>
<proteinExistence type="predicted"/>
<dbReference type="InterPro" id="IPR011042">
    <property type="entry name" value="6-blade_b-propeller_TolB-like"/>
</dbReference>
<keyword evidence="1" id="KW-0378">Hydrolase</keyword>